<accession>A0A8H5GYV9</accession>
<organism evidence="2 3">
    <name type="scientific">Tetrapyrgos nigripes</name>
    <dbReference type="NCBI Taxonomy" id="182062"/>
    <lineage>
        <taxon>Eukaryota</taxon>
        <taxon>Fungi</taxon>
        <taxon>Dikarya</taxon>
        <taxon>Basidiomycota</taxon>
        <taxon>Agaricomycotina</taxon>
        <taxon>Agaricomycetes</taxon>
        <taxon>Agaricomycetidae</taxon>
        <taxon>Agaricales</taxon>
        <taxon>Marasmiineae</taxon>
        <taxon>Marasmiaceae</taxon>
        <taxon>Tetrapyrgos</taxon>
    </lineage>
</organism>
<evidence type="ECO:0000256" key="1">
    <source>
        <dbReference type="SAM" id="MobiDB-lite"/>
    </source>
</evidence>
<feature type="region of interest" description="Disordered" evidence="1">
    <location>
        <begin position="1"/>
        <end position="28"/>
    </location>
</feature>
<feature type="compositionally biased region" description="Basic and acidic residues" evidence="1">
    <location>
        <begin position="12"/>
        <end position="28"/>
    </location>
</feature>
<dbReference type="EMBL" id="JAACJM010000003">
    <property type="protein sequence ID" value="KAF5373698.1"/>
    <property type="molecule type" value="Genomic_DNA"/>
</dbReference>
<sequence length="329" mass="37065">MPHSRTAKSNTKKSESKEKEDIHKAQSKIKKLEEEKEYWMAKATAAERLWKEKSEQLAAAEFFMTEADTYSISDIISMVRQLNSEVHQTAAAIADVCSEYCQHTQFPPLPCHDETIIPVPMQYILQTALLAWCKQALCRWGPDRAMCEGLSNAYADIKKRGKKVDCMDSASTHNVQVDNPVILRAWRALTREGFAQSPTRFEEDYDILHNAITTMLRGCHGLEFAVVQGLKLDEKIESIVKLVCRLDEAVTKTHYTDVALLIPACGDSFSETMMEDVCGSFETRKDGNYQVSAVCELGLETVGERRNVELKARVLVLEIPAKQDPIMVA</sequence>
<evidence type="ECO:0000313" key="3">
    <source>
        <dbReference type="Proteomes" id="UP000559256"/>
    </source>
</evidence>
<reference evidence="2 3" key="1">
    <citation type="journal article" date="2020" name="ISME J.">
        <title>Uncovering the hidden diversity of litter-decomposition mechanisms in mushroom-forming fungi.</title>
        <authorList>
            <person name="Floudas D."/>
            <person name="Bentzer J."/>
            <person name="Ahren D."/>
            <person name="Johansson T."/>
            <person name="Persson P."/>
            <person name="Tunlid A."/>
        </authorList>
    </citation>
    <scope>NUCLEOTIDE SEQUENCE [LARGE SCALE GENOMIC DNA]</scope>
    <source>
        <strain evidence="2 3">CBS 291.85</strain>
    </source>
</reference>
<gene>
    <name evidence="2" type="ORF">D9758_000896</name>
</gene>
<keyword evidence="3" id="KW-1185">Reference proteome</keyword>
<protein>
    <submittedName>
        <fullName evidence="2">Uncharacterized protein</fullName>
    </submittedName>
</protein>
<evidence type="ECO:0000313" key="2">
    <source>
        <dbReference type="EMBL" id="KAF5373698.1"/>
    </source>
</evidence>
<dbReference type="Proteomes" id="UP000559256">
    <property type="component" value="Unassembled WGS sequence"/>
</dbReference>
<name>A0A8H5GYV9_9AGAR</name>
<comment type="caution">
    <text evidence="2">The sequence shown here is derived from an EMBL/GenBank/DDBJ whole genome shotgun (WGS) entry which is preliminary data.</text>
</comment>
<dbReference type="AlphaFoldDB" id="A0A8H5GYV9"/>
<dbReference type="OrthoDB" id="2963168at2759"/>
<proteinExistence type="predicted"/>